<organism evidence="2 3">
    <name type="scientific">Pseudoxanthomonas broegbernensis</name>
    <dbReference type="NCBI Taxonomy" id="83619"/>
    <lineage>
        <taxon>Bacteria</taxon>
        <taxon>Pseudomonadati</taxon>
        <taxon>Pseudomonadota</taxon>
        <taxon>Gammaproteobacteria</taxon>
        <taxon>Lysobacterales</taxon>
        <taxon>Lysobacteraceae</taxon>
        <taxon>Pseudoxanthomonas</taxon>
    </lineage>
</organism>
<protein>
    <recommendedName>
        <fullName evidence="4">YkuD domain-containing protein</fullName>
    </recommendedName>
</protein>
<dbReference type="PANTHER" id="PTHR38589">
    <property type="entry name" value="BLR0621 PROTEIN"/>
    <property type="match status" value="1"/>
</dbReference>
<evidence type="ECO:0008006" key="4">
    <source>
        <dbReference type="Google" id="ProtNLM"/>
    </source>
</evidence>
<evidence type="ECO:0000313" key="2">
    <source>
        <dbReference type="EMBL" id="KAF1687409.1"/>
    </source>
</evidence>
<proteinExistence type="predicted"/>
<dbReference type="AlphaFoldDB" id="A0A7V8GP47"/>
<dbReference type="PANTHER" id="PTHR38589:SF1">
    <property type="entry name" value="BLR0621 PROTEIN"/>
    <property type="match status" value="1"/>
</dbReference>
<evidence type="ECO:0000313" key="3">
    <source>
        <dbReference type="Proteomes" id="UP000462066"/>
    </source>
</evidence>
<accession>A0A7V8GP47</accession>
<sequence length="256" mass="27195">MALAGIAAAALQAAPIHAPPHAPAHGPLHGARQLVLVTTEGWDADHGMLRRYRRDADDAAWHEAGASRPVAIGRHGSAWGIGLHAPGDAARGPRKREGDGRSPAGAFALDTAFGYADAAATALPYAPMRRGHYCMDVPDSPLYNRIVDARDVGADAVAGSTEPMRLDLHRDGDPRYRLGIVIAHNPGNLPGAGSCIFVHLWRSPGEATAGCTAMDEAGMRELLAWLDPRARPRFVLLPAAEYRRLARDWALPQGAG</sequence>
<evidence type="ECO:0000256" key="1">
    <source>
        <dbReference type="SAM" id="MobiDB-lite"/>
    </source>
</evidence>
<dbReference type="Proteomes" id="UP000462066">
    <property type="component" value="Unassembled WGS sequence"/>
</dbReference>
<feature type="region of interest" description="Disordered" evidence="1">
    <location>
        <begin position="83"/>
        <end position="103"/>
    </location>
</feature>
<name>A0A7V8GP47_9GAMM</name>
<reference evidence="2 3" key="1">
    <citation type="submission" date="2017-10" db="EMBL/GenBank/DDBJ databases">
        <title>Whole genome sequencing of Pseudoxanthomonas broegbernensis DSM 12573(T).</title>
        <authorList>
            <person name="Kumar S."/>
            <person name="Bansal K."/>
            <person name="Kaur A."/>
            <person name="Patil P."/>
            <person name="Sharma S."/>
            <person name="Patil P.B."/>
        </authorList>
    </citation>
    <scope>NUCLEOTIDE SEQUENCE [LARGE SCALE GENOMIC DNA]</scope>
    <source>
        <strain evidence="2 3">DSM 12573</strain>
    </source>
</reference>
<comment type="caution">
    <text evidence="2">The sequence shown here is derived from an EMBL/GenBank/DDBJ whole genome shotgun (WGS) entry which is preliminary data.</text>
</comment>
<dbReference type="EMBL" id="MWIP01000003">
    <property type="protein sequence ID" value="KAF1687409.1"/>
    <property type="molecule type" value="Genomic_DNA"/>
</dbReference>
<keyword evidence="3" id="KW-1185">Reference proteome</keyword>
<gene>
    <name evidence="2" type="ORF">B1992_05200</name>
</gene>